<evidence type="ECO:0000313" key="2">
    <source>
        <dbReference type="Proteomes" id="UP000092651"/>
    </source>
</evidence>
<gene>
    <name evidence="1" type="ORF">BBI01_00005</name>
</gene>
<dbReference type="EMBL" id="MAYH01000001">
    <property type="protein sequence ID" value="OCA76888.1"/>
    <property type="molecule type" value="Genomic_DNA"/>
</dbReference>
<sequence length="400" mass="47886">MELEKYYFENSKSLLHALPENEIEAIITDYKNGVKVLDIEKKYGLVKLNSFFKQLPFKLSDEVCEYCNIPIYIKVKRIGSRVSEFKLCIKCQHDNSGDCNCEQCANKMKIKNEERTRNLQILWNIHYVEHYNLNYTLNDLSIYDEIHLVLLFQSYSKVTNLLNFFNFRQNRFQLHRISGEYYSIINNFIDRKILIPDIYYFDSYGAIYSSNRSLPTIESLKINWILNINKSPGVLFTLSELITIIKERSYTLEDKKALWKEIYYSEVKKYIDFQSKKYLKISIDDQIIEQIVDQLLPAFPISKAYALIYYTINSSIRYTLDYSANERKVNSYFRNRMFEHILKYQDHKNLRDYNRPTQIELNYFNQYVLKNILKQENTYFYISRDKILGGNESEVKPLIL</sequence>
<dbReference type="OrthoDB" id="6655039at2"/>
<dbReference type="RefSeq" id="WP_065392647.1">
    <property type="nucleotide sequence ID" value="NZ_MAYH01000001.1"/>
</dbReference>
<accession>A0A1B8ZZ37</accession>
<evidence type="ECO:0000313" key="1">
    <source>
        <dbReference type="EMBL" id="OCA76888.1"/>
    </source>
</evidence>
<name>A0A1B8ZZ37_9FLAO</name>
<dbReference type="Proteomes" id="UP000092651">
    <property type="component" value="Unassembled WGS sequence"/>
</dbReference>
<organism evidence="1 2">
    <name type="scientific">Chryseobacterium artocarpi</name>
    <dbReference type="NCBI Taxonomy" id="1414727"/>
    <lineage>
        <taxon>Bacteria</taxon>
        <taxon>Pseudomonadati</taxon>
        <taxon>Bacteroidota</taxon>
        <taxon>Flavobacteriia</taxon>
        <taxon>Flavobacteriales</taxon>
        <taxon>Weeksellaceae</taxon>
        <taxon>Chryseobacterium group</taxon>
        <taxon>Chryseobacterium</taxon>
    </lineage>
</organism>
<dbReference type="AlphaFoldDB" id="A0A1B8ZZ37"/>
<protein>
    <submittedName>
        <fullName evidence="1">Uncharacterized protein</fullName>
    </submittedName>
</protein>
<reference evidence="1 2" key="1">
    <citation type="submission" date="2016-07" db="EMBL/GenBank/DDBJ databases">
        <authorList>
            <person name="Jeong J.-J."/>
            <person name="Kim D.W."/>
            <person name="Sang M.K."/>
            <person name="Choi I.-G."/>
            <person name="Kim K.D."/>
        </authorList>
    </citation>
    <scope>NUCLEOTIDE SEQUENCE [LARGE SCALE GENOMIC DNA]</scope>
    <source>
        <strain evidence="1 2">UTM-3</strain>
    </source>
</reference>
<keyword evidence="2" id="KW-1185">Reference proteome</keyword>
<proteinExistence type="predicted"/>
<comment type="caution">
    <text evidence="1">The sequence shown here is derived from an EMBL/GenBank/DDBJ whole genome shotgun (WGS) entry which is preliminary data.</text>
</comment>